<dbReference type="PROSITE" id="PS50112">
    <property type="entry name" value="PAS"/>
    <property type="match status" value="1"/>
</dbReference>
<dbReference type="SUPFAM" id="SSF55785">
    <property type="entry name" value="PYP-like sensor domain (PAS domain)"/>
    <property type="match status" value="1"/>
</dbReference>
<keyword evidence="3" id="KW-1185">Reference proteome</keyword>
<evidence type="ECO:0000313" key="3">
    <source>
        <dbReference type="Proteomes" id="UP000002028"/>
    </source>
</evidence>
<dbReference type="InterPro" id="IPR000014">
    <property type="entry name" value="PAS"/>
</dbReference>
<dbReference type="Gene3D" id="3.30.450.20">
    <property type="entry name" value="PAS domain"/>
    <property type="match status" value="1"/>
</dbReference>
<accession>D2QHL1</accession>
<proteinExistence type="predicted"/>
<evidence type="ECO:0000259" key="1">
    <source>
        <dbReference type="PROSITE" id="PS50112"/>
    </source>
</evidence>
<dbReference type="InterPro" id="IPR035965">
    <property type="entry name" value="PAS-like_dom_sf"/>
</dbReference>
<protein>
    <submittedName>
        <fullName evidence="2">Two component signal transduction response regulator</fullName>
    </submittedName>
</protein>
<dbReference type="Proteomes" id="UP000002028">
    <property type="component" value="Chromosome"/>
</dbReference>
<dbReference type="HOGENOM" id="CLU_1958194_0_0_10"/>
<gene>
    <name evidence="2" type="ordered locus">Slin_2655</name>
</gene>
<dbReference type="Pfam" id="PF08447">
    <property type="entry name" value="PAS_3"/>
    <property type="match status" value="1"/>
</dbReference>
<organism evidence="2 3">
    <name type="scientific">Spirosoma linguale (strain ATCC 33905 / DSM 74 / LMG 10896 / Claus 1)</name>
    <dbReference type="NCBI Taxonomy" id="504472"/>
    <lineage>
        <taxon>Bacteria</taxon>
        <taxon>Pseudomonadati</taxon>
        <taxon>Bacteroidota</taxon>
        <taxon>Cytophagia</taxon>
        <taxon>Cytophagales</taxon>
        <taxon>Cytophagaceae</taxon>
        <taxon>Spirosoma</taxon>
    </lineage>
</organism>
<feature type="domain" description="PAS" evidence="1">
    <location>
        <begin position="18"/>
        <end position="91"/>
    </location>
</feature>
<reference evidence="2 3" key="1">
    <citation type="journal article" date="2010" name="Stand. Genomic Sci.">
        <title>Complete genome sequence of Spirosoma linguale type strain (1).</title>
        <authorList>
            <person name="Lail K."/>
            <person name="Sikorski J."/>
            <person name="Saunders E."/>
            <person name="Lapidus A."/>
            <person name="Glavina Del Rio T."/>
            <person name="Copeland A."/>
            <person name="Tice H."/>
            <person name="Cheng J.-F."/>
            <person name="Lucas S."/>
            <person name="Nolan M."/>
            <person name="Bruce D."/>
            <person name="Goodwin L."/>
            <person name="Pitluck S."/>
            <person name="Ivanova N."/>
            <person name="Mavromatis K."/>
            <person name="Ovchinnikova G."/>
            <person name="Pati A."/>
            <person name="Chen A."/>
            <person name="Palaniappan K."/>
            <person name="Land M."/>
            <person name="Hauser L."/>
            <person name="Chang Y.-J."/>
            <person name="Jeffries C.D."/>
            <person name="Chain P."/>
            <person name="Brettin T."/>
            <person name="Detter J.C."/>
            <person name="Schuetze A."/>
            <person name="Rohde M."/>
            <person name="Tindall B.J."/>
            <person name="Goeker M."/>
            <person name="Bristow J."/>
            <person name="Eisen J.A."/>
            <person name="Markowitz V."/>
            <person name="Hugenholtz P."/>
            <person name="Kyrpides N.C."/>
            <person name="Klenk H.-P."/>
            <person name="Chen F."/>
        </authorList>
    </citation>
    <scope>NUCLEOTIDE SEQUENCE [LARGE SCALE GENOMIC DNA]</scope>
    <source>
        <strain evidence="3">ATCC 33905 / DSM 74 / LMG 10896 / Claus 1</strain>
    </source>
</reference>
<name>D2QHL1_SPILD</name>
<dbReference type="AlphaFoldDB" id="D2QHL1"/>
<dbReference type="eggNOG" id="COG5002">
    <property type="taxonomic scope" value="Bacteria"/>
</dbReference>
<dbReference type="KEGG" id="sli:Slin_2655"/>
<dbReference type="EMBL" id="CP001769">
    <property type="protein sequence ID" value="ADB38671.1"/>
    <property type="molecule type" value="Genomic_DNA"/>
</dbReference>
<sequence length="128" mass="14724">MEITHNSLRSLEMESEVFIDQFREIIEATNDVIWVRPVDTLELIYISPSYERITGRSIEDAYKKPSTILDSVTVSDRKAVWNTFAEFTTNNTTLRFTYKDQNGSIAWGKSGCIRFLMTQGYPSVELAL</sequence>
<dbReference type="InterPro" id="IPR013655">
    <property type="entry name" value="PAS_fold_3"/>
</dbReference>
<dbReference type="STRING" id="504472.Slin_2655"/>
<evidence type="ECO:0000313" key="2">
    <source>
        <dbReference type="EMBL" id="ADB38671.1"/>
    </source>
</evidence>